<comment type="similarity">
    <text evidence="8">Belongs to the NrdR family.</text>
</comment>
<dbReference type="InterPro" id="IPR055173">
    <property type="entry name" value="NrdR-like_N"/>
</dbReference>
<evidence type="ECO:0000259" key="9">
    <source>
        <dbReference type="PROSITE" id="PS51161"/>
    </source>
</evidence>
<dbReference type="InterPro" id="IPR003796">
    <property type="entry name" value="RNR_NrdR-like"/>
</dbReference>
<dbReference type="EMBL" id="JBHSBU010000001">
    <property type="protein sequence ID" value="MFC4158065.1"/>
    <property type="molecule type" value="Genomic_DNA"/>
</dbReference>
<evidence type="ECO:0000256" key="8">
    <source>
        <dbReference type="HAMAP-Rule" id="MF_00440"/>
    </source>
</evidence>
<evidence type="ECO:0000256" key="6">
    <source>
        <dbReference type="ARBA" id="ARBA00023125"/>
    </source>
</evidence>
<gene>
    <name evidence="8 10" type="primary">nrdR</name>
    <name evidence="10" type="ORF">ACFOW7_01715</name>
</gene>
<dbReference type="InterPro" id="IPR005144">
    <property type="entry name" value="ATP-cone_dom"/>
</dbReference>
<keyword evidence="1 8" id="KW-0678">Repressor</keyword>
<comment type="caution">
    <text evidence="10">The sequence shown here is derived from an EMBL/GenBank/DDBJ whole genome shotgun (WGS) entry which is preliminary data.</text>
</comment>
<keyword evidence="4 8" id="KW-0067">ATP-binding</keyword>
<evidence type="ECO:0000256" key="7">
    <source>
        <dbReference type="ARBA" id="ARBA00023163"/>
    </source>
</evidence>
<keyword evidence="11" id="KW-1185">Reference proteome</keyword>
<comment type="cofactor">
    <cofactor evidence="8">
        <name>Zn(2+)</name>
        <dbReference type="ChEBI" id="CHEBI:29105"/>
    </cofactor>
    <text evidence="8">Binds 1 zinc ion.</text>
</comment>
<evidence type="ECO:0000256" key="3">
    <source>
        <dbReference type="ARBA" id="ARBA00022771"/>
    </source>
</evidence>
<comment type="function">
    <text evidence="8">Negatively regulates transcription of bacterial ribonucleotide reductase nrd genes and operons by binding to NrdR-boxes.</text>
</comment>
<keyword evidence="5 8" id="KW-0805">Transcription regulation</keyword>
<keyword evidence="8" id="KW-0862">Zinc</keyword>
<evidence type="ECO:0000313" key="11">
    <source>
        <dbReference type="Proteomes" id="UP001595791"/>
    </source>
</evidence>
<evidence type="ECO:0000256" key="5">
    <source>
        <dbReference type="ARBA" id="ARBA00023015"/>
    </source>
</evidence>
<feature type="domain" description="ATP-cone" evidence="9">
    <location>
        <begin position="49"/>
        <end position="139"/>
    </location>
</feature>
<keyword evidence="2 8" id="KW-0547">Nucleotide-binding</keyword>
<dbReference type="HAMAP" id="MF_00440">
    <property type="entry name" value="NrdR"/>
    <property type="match status" value="1"/>
</dbReference>
<reference evidence="11" key="1">
    <citation type="journal article" date="2019" name="Int. J. Syst. Evol. Microbiol.">
        <title>The Global Catalogue of Microorganisms (GCM) 10K type strain sequencing project: providing services to taxonomists for standard genome sequencing and annotation.</title>
        <authorList>
            <consortium name="The Broad Institute Genomics Platform"/>
            <consortium name="The Broad Institute Genome Sequencing Center for Infectious Disease"/>
            <person name="Wu L."/>
            <person name="Ma J."/>
        </authorList>
    </citation>
    <scope>NUCLEOTIDE SEQUENCE [LARGE SCALE GENOMIC DNA]</scope>
    <source>
        <strain evidence="11">LMG 29894</strain>
    </source>
</reference>
<evidence type="ECO:0000256" key="1">
    <source>
        <dbReference type="ARBA" id="ARBA00022491"/>
    </source>
</evidence>
<keyword evidence="8" id="KW-0479">Metal-binding</keyword>
<name>A0ABV8MMH8_9NEIS</name>
<feature type="zinc finger region" evidence="8">
    <location>
        <begin position="3"/>
        <end position="34"/>
    </location>
</feature>
<dbReference type="PANTHER" id="PTHR30455">
    <property type="entry name" value="TRANSCRIPTIONAL REPRESSOR NRDR"/>
    <property type="match status" value="1"/>
</dbReference>
<evidence type="ECO:0000313" key="10">
    <source>
        <dbReference type="EMBL" id="MFC4158065.1"/>
    </source>
</evidence>
<sequence length="153" mass="17634">MKCPFCGSSDTQVVDTRLSEDGDSVRRRRRCSGCDKRFTTYETAEVRLPQVVKTNGDRAEFDREKIRTSFLRALHKRPVPTALVDEAIVRILQKVLSLGEREIDSRRIGEMVMTELARLDKVAYIRFASVYRSFQDVEDFTDAIREVSRDKPG</sequence>
<proteinExistence type="inferred from homology"/>
<dbReference type="Proteomes" id="UP001595791">
    <property type="component" value="Unassembled WGS sequence"/>
</dbReference>
<dbReference type="NCBIfam" id="TIGR00244">
    <property type="entry name" value="transcriptional regulator NrdR"/>
    <property type="match status" value="1"/>
</dbReference>
<dbReference type="PROSITE" id="PS51161">
    <property type="entry name" value="ATP_CONE"/>
    <property type="match status" value="1"/>
</dbReference>
<keyword evidence="6 8" id="KW-0238">DNA-binding</keyword>
<organism evidence="10 11">
    <name type="scientific">Chitinimonas lacunae</name>
    <dbReference type="NCBI Taxonomy" id="1963018"/>
    <lineage>
        <taxon>Bacteria</taxon>
        <taxon>Pseudomonadati</taxon>
        <taxon>Pseudomonadota</taxon>
        <taxon>Betaproteobacteria</taxon>
        <taxon>Neisseriales</taxon>
        <taxon>Chitinibacteraceae</taxon>
        <taxon>Chitinimonas</taxon>
    </lineage>
</organism>
<accession>A0ABV8MMH8</accession>
<protein>
    <recommendedName>
        <fullName evidence="8">Transcriptional repressor NrdR</fullName>
    </recommendedName>
</protein>
<evidence type="ECO:0000256" key="4">
    <source>
        <dbReference type="ARBA" id="ARBA00022840"/>
    </source>
</evidence>
<evidence type="ECO:0000256" key="2">
    <source>
        <dbReference type="ARBA" id="ARBA00022741"/>
    </source>
</evidence>
<dbReference type="Pfam" id="PF22811">
    <property type="entry name" value="Zn_ribbon_NrdR"/>
    <property type="match status" value="1"/>
</dbReference>
<dbReference type="PANTHER" id="PTHR30455:SF2">
    <property type="entry name" value="TRANSCRIPTIONAL REPRESSOR NRDR"/>
    <property type="match status" value="1"/>
</dbReference>
<keyword evidence="3 8" id="KW-0863">Zinc-finger</keyword>
<keyword evidence="7 8" id="KW-0804">Transcription</keyword>
<dbReference type="Pfam" id="PF03477">
    <property type="entry name" value="ATP-cone"/>
    <property type="match status" value="1"/>
</dbReference>
<dbReference type="RefSeq" id="WP_378160350.1">
    <property type="nucleotide sequence ID" value="NZ_JBHSBU010000001.1"/>
</dbReference>